<protein>
    <submittedName>
        <fullName evidence="2">Uncharacterized protein</fullName>
    </submittedName>
</protein>
<dbReference type="Proteomes" id="UP001500390">
    <property type="component" value="Unassembled WGS sequence"/>
</dbReference>
<evidence type="ECO:0000313" key="3">
    <source>
        <dbReference type="Proteomes" id="UP001500390"/>
    </source>
</evidence>
<reference evidence="3" key="1">
    <citation type="journal article" date="2019" name="Int. J. Syst. Evol. Microbiol.">
        <title>The Global Catalogue of Microorganisms (GCM) 10K type strain sequencing project: providing services to taxonomists for standard genome sequencing and annotation.</title>
        <authorList>
            <consortium name="The Broad Institute Genomics Platform"/>
            <consortium name="The Broad Institute Genome Sequencing Center for Infectious Disease"/>
            <person name="Wu L."/>
            <person name="Ma J."/>
        </authorList>
    </citation>
    <scope>NUCLEOTIDE SEQUENCE [LARGE SCALE GENOMIC DNA]</scope>
    <source>
        <strain evidence="3">JCM 17738</strain>
    </source>
</reference>
<comment type="caution">
    <text evidence="2">The sequence shown here is derived from an EMBL/GenBank/DDBJ whole genome shotgun (WGS) entry which is preliminary data.</text>
</comment>
<name>A0ABP8JN18_9MICO</name>
<evidence type="ECO:0000313" key="2">
    <source>
        <dbReference type="EMBL" id="GAA4393170.1"/>
    </source>
</evidence>
<keyword evidence="3" id="KW-1185">Reference proteome</keyword>
<sequence>MSVASGAITLMRTTVARRARLIPAADAGSGLPDPAPGRSWSTVAMDIGSLSGVGGSRVPGTAFTPWDLTGEGRGSHRGEVYRQGIPQRGAAPYGGRCEQP</sequence>
<gene>
    <name evidence="2" type="ORF">GCM10023153_12900</name>
</gene>
<organism evidence="2 3">
    <name type="scientific">Ornithinibacter aureus</name>
    <dbReference type="NCBI Taxonomy" id="622664"/>
    <lineage>
        <taxon>Bacteria</taxon>
        <taxon>Bacillati</taxon>
        <taxon>Actinomycetota</taxon>
        <taxon>Actinomycetes</taxon>
        <taxon>Micrococcales</taxon>
        <taxon>Intrasporangiaceae</taxon>
        <taxon>Ornithinibacter</taxon>
    </lineage>
</organism>
<evidence type="ECO:0000256" key="1">
    <source>
        <dbReference type="SAM" id="MobiDB-lite"/>
    </source>
</evidence>
<dbReference type="EMBL" id="BAABFX010000022">
    <property type="protein sequence ID" value="GAA4393170.1"/>
    <property type="molecule type" value="Genomic_DNA"/>
</dbReference>
<proteinExistence type="predicted"/>
<accession>A0ABP8JN18</accession>
<feature type="region of interest" description="Disordered" evidence="1">
    <location>
        <begin position="51"/>
        <end position="100"/>
    </location>
</feature>